<dbReference type="AlphaFoldDB" id="A0A2P6NXK2"/>
<keyword evidence="3" id="KW-1185">Reference proteome</keyword>
<protein>
    <submittedName>
        <fullName evidence="2">Uncharacterized protein</fullName>
    </submittedName>
</protein>
<comment type="caution">
    <text evidence="2">The sequence shown here is derived from an EMBL/GenBank/DDBJ whole genome shotgun (WGS) entry which is preliminary data.</text>
</comment>
<dbReference type="EMBL" id="MDYQ01000008">
    <property type="protein sequence ID" value="PRP88638.1"/>
    <property type="molecule type" value="Genomic_DNA"/>
</dbReference>
<proteinExistence type="predicted"/>
<reference evidence="2 3" key="1">
    <citation type="journal article" date="2018" name="Genome Biol. Evol.">
        <title>Multiple Roots of Fruiting Body Formation in Amoebozoa.</title>
        <authorList>
            <person name="Hillmann F."/>
            <person name="Forbes G."/>
            <person name="Novohradska S."/>
            <person name="Ferling I."/>
            <person name="Riege K."/>
            <person name="Groth M."/>
            <person name="Westermann M."/>
            <person name="Marz M."/>
            <person name="Spaller T."/>
            <person name="Winckler T."/>
            <person name="Schaap P."/>
            <person name="Glockner G."/>
        </authorList>
    </citation>
    <scope>NUCLEOTIDE SEQUENCE [LARGE SCALE GENOMIC DNA]</scope>
    <source>
        <strain evidence="2 3">Jena</strain>
    </source>
</reference>
<organism evidence="2 3">
    <name type="scientific">Planoprotostelium fungivorum</name>
    <dbReference type="NCBI Taxonomy" id="1890364"/>
    <lineage>
        <taxon>Eukaryota</taxon>
        <taxon>Amoebozoa</taxon>
        <taxon>Evosea</taxon>
        <taxon>Variosea</taxon>
        <taxon>Cavosteliida</taxon>
        <taxon>Cavosteliaceae</taxon>
        <taxon>Planoprotostelium</taxon>
    </lineage>
</organism>
<feature type="region of interest" description="Disordered" evidence="1">
    <location>
        <begin position="36"/>
        <end position="78"/>
    </location>
</feature>
<dbReference type="Proteomes" id="UP000241769">
    <property type="component" value="Unassembled WGS sequence"/>
</dbReference>
<evidence type="ECO:0000313" key="3">
    <source>
        <dbReference type="Proteomes" id="UP000241769"/>
    </source>
</evidence>
<name>A0A2P6NXK2_9EUKA</name>
<gene>
    <name evidence="2" type="ORF">PROFUN_02734</name>
</gene>
<accession>A0A2P6NXK2</accession>
<feature type="compositionally biased region" description="Low complexity" evidence="1">
    <location>
        <begin position="55"/>
        <end position="66"/>
    </location>
</feature>
<feature type="compositionally biased region" description="Low complexity" evidence="1">
    <location>
        <begin position="36"/>
        <end position="47"/>
    </location>
</feature>
<dbReference type="InParanoid" id="A0A2P6NXK2"/>
<evidence type="ECO:0000313" key="2">
    <source>
        <dbReference type="EMBL" id="PRP88638.1"/>
    </source>
</evidence>
<sequence>MNGKCWDPLREKQCLVQYNTDTCGNIPPTQLSTAVQHQRQSQQHNPQLGLAKKSTTNNDATANLADNSKEVDHHTEGRSVSAATLVSVIKKDSHHSPDTKAHLIFNHHHLHTVHSIHIQTSPLSNNHTKTRRLRQIFVTVTMPEPGVTGLVWLQAVRGCTQPHSTNIIEIPHEVWHLTMVRQIWCNCEKRCFNRSSI</sequence>
<evidence type="ECO:0000256" key="1">
    <source>
        <dbReference type="SAM" id="MobiDB-lite"/>
    </source>
</evidence>
<feature type="compositionally biased region" description="Basic and acidic residues" evidence="1">
    <location>
        <begin position="67"/>
        <end position="77"/>
    </location>
</feature>